<dbReference type="InterPro" id="IPR050855">
    <property type="entry name" value="NDM-1-like"/>
</dbReference>
<dbReference type="InterPro" id="IPR036866">
    <property type="entry name" value="RibonucZ/Hydroxyglut_hydro"/>
</dbReference>
<feature type="domain" description="Metallo-beta-lactamase" evidence="1">
    <location>
        <begin position="18"/>
        <end position="223"/>
    </location>
</feature>
<dbReference type="Pfam" id="PF00753">
    <property type="entry name" value="Lactamase_B"/>
    <property type="match status" value="1"/>
</dbReference>
<comment type="caution">
    <text evidence="2">The sequence shown here is derived from an EMBL/GenBank/DDBJ whole genome shotgun (WGS) entry which is preliminary data.</text>
</comment>
<dbReference type="RefSeq" id="WP_100152193.1">
    <property type="nucleotide sequence ID" value="NZ_MEIL01000029.1"/>
</dbReference>
<dbReference type="Gene3D" id="3.60.15.10">
    <property type="entry name" value="Ribonuclease Z/Hydroxyacylglutathione hydrolase-like"/>
    <property type="match status" value="1"/>
</dbReference>
<dbReference type="PANTHER" id="PTHR42951:SF15">
    <property type="entry name" value="METALLO-BETA-LACTAMASE SUPERFAMILY PROTEIN"/>
    <property type="match status" value="1"/>
</dbReference>
<protein>
    <recommendedName>
        <fullName evidence="1">Metallo-beta-lactamase domain-containing protein</fullName>
    </recommendedName>
</protein>
<dbReference type="AlphaFoldDB" id="A0A2N9X4R8"/>
<name>A0A2N9X4R8_9NEIS</name>
<evidence type="ECO:0000313" key="2">
    <source>
        <dbReference type="EMBL" id="PIT38171.1"/>
    </source>
</evidence>
<sequence length="249" mass="28514">MKIIVLAIKFEYNGIEQIINPVIIQDDSHMILIDAGYPCQFELFEAAAKKSDIDLNKLSHIIITHHDFDHIGSLAEFKKRFPHIQILSSSIEKAYIEKHKKPLRLEQAEKRYPFLSDNDKQQALIFHKILENIEGVEVDDILHNHQILPIGEGVEVIFTPGHTQGHISLYIKENKTLITGDVLVLVNDKLVIPYPEFAYNLAQAQSSIKNLMNYEIDEMICYHGGSYKGNWQDILILDNDLIENSLTQA</sequence>
<organism evidence="2 3">
    <name type="scientific">Snodgrassella alvi</name>
    <dbReference type="NCBI Taxonomy" id="1196083"/>
    <lineage>
        <taxon>Bacteria</taxon>
        <taxon>Pseudomonadati</taxon>
        <taxon>Pseudomonadota</taxon>
        <taxon>Betaproteobacteria</taxon>
        <taxon>Neisseriales</taxon>
        <taxon>Neisseriaceae</taxon>
        <taxon>Snodgrassella</taxon>
    </lineage>
</organism>
<gene>
    <name evidence="2" type="ORF">BHC54_06330</name>
</gene>
<reference evidence="2" key="1">
    <citation type="journal article" date="2017" name="MBio">
        <title>Type VI secretion-mediated competition in the bee gut microbiome.</title>
        <authorList>
            <person name="Steele M.I."/>
            <person name="Kwong W.K."/>
            <person name="Powell J.E."/>
            <person name="Whiteley M."/>
            <person name="Moran N.A."/>
        </authorList>
    </citation>
    <scope>NUCLEOTIDE SEQUENCE [LARGE SCALE GENOMIC DNA]</scope>
    <source>
        <strain evidence="2">WkB273</strain>
    </source>
</reference>
<keyword evidence="3" id="KW-1185">Reference proteome</keyword>
<accession>A0A2N9X4R8</accession>
<dbReference type="Proteomes" id="UP000230202">
    <property type="component" value="Unassembled WGS sequence"/>
</dbReference>
<evidence type="ECO:0000259" key="1">
    <source>
        <dbReference type="SMART" id="SM00849"/>
    </source>
</evidence>
<dbReference type="EMBL" id="MEIL01000029">
    <property type="protein sequence ID" value="PIT38171.1"/>
    <property type="molecule type" value="Genomic_DNA"/>
</dbReference>
<dbReference type="SMART" id="SM00849">
    <property type="entry name" value="Lactamase_B"/>
    <property type="match status" value="1"/>
</dbReference>
<dbReference type="SUPFAM" id="SSF56281">
    <property type="entry name" value="Metallo-hydrolase/oxidoreductase"/>
    <property type="match status" value="1"/>
</dbReference>
<evidence type="ECO:0000313" key="3">
    <source>
        <dbReference type="Proteomes" id="UP000230202"/>
    </source>
</evidence>
<dbReference type="PANTHER" id="PTHR42951">
    <property type="entry name" value="METALLO-BETA-LACTAMASE DOMAIN-CONTAINING"/>
    <property type="match status" value="1"/>
</dbReference>
<dbReference type="CDD" id="cd07721">
    <property type="entry name" value="yflN-like_MBL-fold"/>
    <property type="match status" value="1"/>
</dbReference>
<proteinExistence type="predicted"/>
<dbReference type="InterPro" id="IPR001279">
    <property type="entry name" value="Metallo-B-lactamas"/>
</dbReference>